<dbReference type="Gene3D" id="1.10.10.10">
    <property type="entry name" value="Winged helix-like DNA-binding domain superfamily/Winged helix DNA-binding domain"/>
    <property type="match status" value="1"/>
</dbReference>
<evidence type="ECO:0000313" key="5">
    <source>
        <dbReference type="EMBL" id="TDL85151.1"/>
    </source>
</evidence>
<dbReference type="NCBIfam" id="TIGR02325">
    <property type="entry name" value="C_P_lyase_phnF"/>
    <property type="match status" value="1"/>
</dbReference>
<evidence type="ECO:0000259" key="4">
    <source>
        <dbReference type="PROSITE" id="PS50949"/>
    </source>
</evidence>
<dbReference type="SMART" id="SM00866">
    <property type="entry name" value="UTRA"/>
    <property type="match status" value="1"/>
</dbReference>
<keyword evidence="6" id="KW-1185">Reference proteome</keyword>
<dbReference type="Proteomes" id="UP000294562">
    <property type="component" value="Unassembled WGS sequence"/>
</dbReference>
<dbReference type="InterPro" id="IPR000524">
    <property type="entry name" value="Tscrpt_reg_HTH_GntR"/>
</dbReference>
<dbReference type="RefSeq" id="WP_133343918.1">
    <property type="nucleotide sequence ID" value="NZ_SMZO01000049.1"/>
</dbReference>
<evidence type="ECO:0000256" key="3">
    <source>
        <dbReference type="ARBA" id="ARBA00023163"/>
    </source>
</evidence>
<gene>
    <name evidence="5" type="primary">phnF</name>
    <name evidence="5" type="ORF">E2L05_16220</name>
</gene>
<dbReference type="GO" id="GO:0003700">
    <property type="term" value="F:DNA-binding transcription factor activity"/>
    <property type="evidence" value="ECO:0007669"/>
    <property type="project" value="InterPro"/>
</dbReference>
<protein>
    <submittedName>
        <fullName evidence="5">Phosphonate metabolism transcriptional regulator PhnF</fullName>
    </submittedName>
</protein>
<dbReference type="SUPFAM" id="SSF46785">
    <property type="entry name" value="Winged helix' DNA-binding domain"/>
    <property type="match status" value="1"/>
</dbReference>
<dbReference type="OrthoDB" id="9800645at2"/>
<name>A0A4R6ALG3_9RHOB</name>
<dbReference type="Gene3D" id="3.40.1410.10">
    <property type="entry name" value="Chorismate lyase-like"/>
    <property type="match status" value="1"/>
</dbReference>
<dbReference type="GO" id="GO:0003677">
    <property type="term" value="F:DNA binding"/>
    <property type="evidence" value="ECO:0007669"/>
    <property type="project" value="UniProtKB-KW"/>
</dbReference>
<sequence length="239" mass="25791">MPRTLIWKSIADALIADLAAGHYGPGDKLPTEAQLAARFDVNRHTVRRALSHLADAGLVLARRGAGVFVAETPTDYPLGKRVRFHQNLAASGREGEKRILSLITRAADSDEATALKLDQGALVHVCEGLLLADDKPIGLFRSVYPEARLPGLPRFLNADPSVTRALANCGVDDYTRTSTRLTAKSAKAVQARHLNIAEGAPVLRSVSISIDPQNIPVEFGTTWFAGDRVTLVLGDDQRN</sequence>
<evidence type="ECO:0000256" key="2">
    <source>
        <dbReference type="ARBA" id="ARBA00023125"/>
    </source>
</evidence>
<organism evidence="5 6">
    <name type="scientific">Meridianimarinicoccus aquatilis</name>
    <dbReference type="NCBI Taxonomy" id="2552766"/>
    <lineage>
        <taxon>Bacteria</taxon>
        <taxon>Pseudomonadati</taxon>
        <taxon>Pseudomonadota</taxon>
        <taxon>Alphaproteobacteria</taxon>
        <taxon>Rhodobacterales</taxon>
        <taxon>Paracoccaceae</taxon>
        <taxon>Meridianimarinicoccus</taxon>
    </lineage>
</organism>
<dbReference type="PANTHER" id="PTHR44846:SF1">
    <property type="entry name" value="MANNOSYL-D-GLYCERATE TRANSPORT_METABOLISM SYSTEM REPRESSOR MNGR-RELATED"/>
    <property type="match status" value="1"/>
</dbReference>
<evidence type="ECO:0000313" key="6">
    <source>
        <dbReference type="Proteomes" id="UP000294562"/>
    </source>
</evidence>
<dbReference type="InterPro" id="IPR036388">
    <property type="entry name" value="WH-like_DNA-bd_sf"/>
</dbReference>
<dbReference type="Pfam" id="PF00392">
    <property type="entry name" value="GntR"/>
    <property type="match status" value="1"/>
</dbReference>
<dbReference type="CDD" id="cd07377">
    <property type="entry name" value="WHTH_GntR"/>
    <property type="match status" value="1"/>
</dbReference>
<evidence type="ECO:0000256" key="1">
    <source>
        <dbReference type="ARBA" id="ARBA00023015"/>
    </source>
</evidence>
<dbReference type="AlphaFoldDB" id="A0A4R6ALG3"/>
<dbReference type="EMBL" id="SMZO01000049">
    <property type="protein sequence ID" value="TDL85151.1"/>
    <property type="molecule type" value="Genomic_DNA"/>
</dbReference>
<dbReference type="GO" id="GO:0045892">
    <property type="term" value="P:negative regulation of DNA-templated transcription"/>
    <property type="evidence" value="ECO:0007669"/>
    <property type="project" value="TreeGrafter"/>
</dbReference>
<reference evidence="5 6" key="1">
    <citation type="submission" date="2019-03" db="EMBL/GenBank/DDBJ databases">
        <title>Rhodobacteraceae bacterium SM1902, a new member of the family Rhodobacteraceae isolated from Yantai.</title>
        <authorList>
            <person name="Sun Y."/>
        </authorList>
    </citation>
    <scope>NUCLEOTIDE SEQUENCE [LARGE SCALE GENOMIC DNA]</scope>
    <source>
        <strain evidence="5 6">SM1902</strain>
    </source>
</reference>
<dbReference type="SUPFAM" id="SSF64288">
    <property type="entry name" value="Chorismate lyase-like"/>
    <property type="match status" value="1"/>
</dbReference>
<keyword evidence="2" id="KW-0238">DNA-binding</keyword>
<accession>A0A4R6ALG3</accession>
<feature type="domain" description="HTH gntR-type" evidence="4">
    <location>
        <begin position="4"/>
        <end position="72"/>
    </location>
</feature>
<comment type="caution">
    <text evidence="5">The sequence shown here is derived from an EMBL/GenBank/DDBJ whole genome shotgun (WGS) entry which is preliminary data.</text>
</comment>
<dbReference type="InterPro" id="IPR011663">
    <property type="entry name" value="UTRA"/>
</dbReference>
<dbReference type="PROSITE" id="PS50949">
    <property type="entry name" value="HTH_GNTR"/>
    <property type="match status" value="1"/>
</dbReference>
<dbReference type="Pfam" id="PF07702">
    <property type="entry name" value="UTRA"/>
    <property type="match status" value="1"/>
</dbReference>
<dbReference type="InterPro" id="IPR012702">
    <property type="entry name" value="CP_lyase_PhnF"/>
</dbReference>
<proteinExistence type="predicted"/>
<keyword evidence="3" id="KW-0804">Transcription</keyword>
<dbReference type="PRINTS" id="PR00035">
    <property type="entry name" value="HTHGNTR"/>
</dbReference>
<dbReference type="InterPro" id="IPR036390">
    <property type="entry name" value="WH_DNA-bd_sf"/>
</dbReference>
<dbReference type="SMART" id="SM00345">
    <property type="entry name" value="HTH_GNTR"/>
    <property type="match status" value="1"/>
</dbReference>
<dbReference type="InterPro" id="IPR050679">
    <property type="entry name" value="Bact_HTH_transcr_reg"/>
</dbReference>
<dbReference type="InterPro" id="IPR028978">
    <property type="entry name" value="Chorismate_lyase_/UTRA_dom_sf"/>
</dbReference>
<dbReference type="PANTHER" id="PTHR44846">
    <property type="entry name" value="MANNOSYL-D-GLYCERATE TRANSPORT/METABOLISM SYSTEM REPRESSOR MNGR-RELATED"/>
    <property type="match status" value="1"/>
</dbReference>
<keyword evidence="1" id="KW-0805">Transcription regulation</keyword>